<evidence type="ECO:0000313" key="1">
    <source>
        <dbReference type="EMBL" id="CAB5035560.1"/>
    </source>
</evidence>
<accession>A0A6J7S581</accession>
<dbReference type="AlphaFoldDB" id="A0A6J7S581"/>
<proteinExistence type="predicted"/>
<reference evidence="1" key="1">
    <citation type="submission" date="2020-05" db="EMBL/GenBank/DDBJ databases">
        <authorList>
            <person name="Chiriac C."/>
            <person name="Salcher M."/>
            <person name="Ghai R."/>
            <person name="Kavagutti S V."/>
        </authorList>
    </citation>
    <scope>NUCLEOTIDE SEQUENCE</scope>
</reference>
<dbReference type="EMBL" id="CAFBPX010000138">
    <property type="protein sequence ID" value="CAB5035560.1"/>
    <property type="molecule type" value="Genomic_DNA"/>
</dbReference>
<gene>
    <name evidence="1" type="ORF">UFOPK4175_00816</name>
</gene>
<name>A0A6J7S581_9ZZZZ</name>
<protein>
    <submittedName>
        <fullName evidence="1">Unannotated protein</fullName>
    </submittedName>
</protein>
<sequence length="286" mass="31507">MDQFGQSFCSLNSKAVDEKLLGVFAIGLKLRHQFGHFRARGNCLQRDDVELAGVLRAVEVGDADAVVPGLAWAYKSRQHGLAVVGVEHDDLVALRIAGEVPEQGARAQIVLLCPHPFQTRPKIVVEQLGPGVTLDAAAAPVELEEDVRVEVVVERVHINRHFLNSPPGWGRHRDVDRSGRADAVVICWQRLRLRALFAQSQCIGAQLCDEHFALLRFDQRVHLRQPLKGVLAEEDAGLVNLVRCAASGVERAQTKVLVDRRAADQNRVVEPLALELLDAERHLLGG</sequence>
<organism evidence="1">
    <name type="scientific">freshwater metagenome</name>
    <dbReference type="NCBI Taxonomy" id="449393"/>
    <lineage>
        <taxon>unclassified sequences</taxon>
        <taxon>metagenomes</taxon>
        <taxon>ecological metagenomes</taxon>
    </lineage>
</organism>